<evidence type="ECO:0000256" key="3">
    <source>
        <dbReference type="ARBA" id="ARBA00023125"/>
    </source>
</evidence>
<dbReference type="InterPro" id="IPR036879">
    <property type="entry name" value="TF_MADSbox_sf"/>
</dbReference>
<comment type="subcellular location">
    <subcellularLocation>
        <location evidence="1">Nucleus</location>
    </subcellularLocation>
</comment>
<accession>A0A396JBD2</accession>
<evidence type="ECO:0000259" key="7">
    <source>
        <dbReference type="PROSITE" id="PS50066"/>
    </source>
</evidence>
<protein>
    <submittedName>
        <fullName evidence="8">Putative transcription factor MADS-type1 family</fullName>
    </submittedName>
</protein>
<dbReference type="Proteomes" id="UP000265566">
    <property type="component" value="Chromosome 2"/>
</dbReference>
<evidence type="ECO:0000313" key="9">
    <source>
        <dbReference type="Proteomes" id="UP000265566"/>
    </source>
</evidence>
<dbReference type="Gramene" id="rna9627">
    <property type="protein sequence ID" value="RHN73765.1"/>
    <property type="gene ID" value="gene9627"/>
</dbReference>
<keyword evidence="6" id="KW-0175">Coiled coil</keyword>
<evidence type="ECO:0000256" key="1">
    <source>
        <dbReference type="ARBA" id="ARBA00004123"/>
    </source>
</evidence>
<dbReference type="Pfam" id="PF00319">
    <property type="entry name" value="SRF-TF"/>
    <property type="match status" value="1"/>
</dbReference>
<reference evidence="9" key="1">
    <citation type="journal article" date="2018" name="Nat. Plants">
        <title>Whole-genome landscape of Medicago truncatula symbiotic genes.</title>
        <authorList>
            <person name="Pecrix Y."/>
            <person name="Staton S.E."/>
            <person name="Sallet E."/>
            <person name="Lelandais-Briere C."/>
            <person name="Moreau S."/>
            <person name="Carrere S."/>
            <person name="Blein T."/>
            <person name="Jardinaud M.F."/>
            <person name="Latrasse D."/>
            <person name="Zouine M."/>
            <person name="Zahm M."/>
            <person name="Kreplak J."/>
            <person name="Mayjonade B."/>
            <person name="Satge C."/>
            <person name="Perez M."/>
            <person name="Cauet S."/>
            <person name="Marande W."/>
            <person name="Chantry-Darmon C."/>
            <person name="Lopez-Roques C."/>
            <person name="Bouchez O."/>
            <person name="Berard A."/>
            <person name="Debelle F."/>
            <person name="Munos S."/>
            <person name="Bendahmane A."/>
            <person name="Berges H."/>
            <person name="Niebel A."/>
            <person name="Buitink J."/>
            <person name="Frugier F."/>
            <person name="Benhamed M."/>
            <person name="Crespi M."/>
            <person name="Gouzy J."/>
            <person name="Gamas P."/>
        </authorList>
    </citation>
    <scope>NUCLEOTIDE SEQUENCE [LARGE SCALE GENOMIC DNA]</scope>
    <source>
        <strain evidence="9">cv. Jemalong A17</strain>
    </source>
</reference>
<proteinExistence type="predicted"/>
<evidence type="ECO:0000256" key="6">
    <source>
        <dbReference type="SAM" id="Coils"/>
    </source>
</evidence>
<dbReference type="EMBL" id="PSQE01000002">
    <property type="protein sequence ID" value="RHN73765.1"/>
    <property type="molecule type" value="Genomic_DNA"/>
</dbReference>
<evidence type="ECO:0000256" key="5">
    <source>
        <dbReference type="ARBA" id="ARBA00023242"/>
    </source>
</evidence>
<evidence type="ECO:0000313" key="8">
    <source>
        <dbReference type="EMBL" id="RHN73765.1"/>
    </source>
</evidence>
<sequence length="202" mass="23297">MLSDNSSSVMLNETNMNKNCELSEERKNAGTKLNNTRKRKMHEIKKLDEKERRLGIFNKAIELSILCQSKTAIIVKSPNKNKFYACGYPCDSVIQRFLTGRMMVEDGKKKKEDDDIAKTLRLQYEALQEKLEEEEDNLKSLKVTESQKSDFNVHDWWNNSIDDMDLASLEDFKNSLDSFKNNLRAASQAEKSNLHPNLNIAT</sequence>
<gene>
    <name evidence="8" type="ORF">MtrunA17_Chr2g0302091</name>
</gene>
<name>A0A396JBD2_MEDTR</name>
<dbReference type="SUPFAM" id="SSF55455">
    <property type="entry name" value="SRF-like"/>
    <property type="match status" value="1"/>
</dbReference>
<dbReference type="PANTHER" id="PTHR11945">
    <property type="entry name" value="MADS BOX PROTEIN"/>
    <property type="match status" value="1"/>
</dbReference>
<dbReference type="GO" id="GO:0046983">
    <property type="term" value="F:protein dimerization activity"/>
    <property type="evidence" value="ECO:0007669"/>
    <property type="project" value="InterPro"/>
</dbReference>
<keyword evidence="4" id="KW-0804">Transcription</keyword>
<dbReference type="GO" id="GO:0005634">
    <property type="term" value="C:nucleus"/>
    <property type="evidence" value="ECO:0007669"/>
    <property type="project" value="UniProtKB-SubCell"/>
</dbReference>
<comment type="caution">
    <text evidence="8">The sequence shown here is derived from an EMBL/GenBank/DDBJ whole genome shotgun (WGS) entry which is preliminary data.</text>
</comment>
<dbReference type="PANTHER" id="PTHR11945:SF534">
    <property type="entry name" value="MYOCYTE-SPECIFIC ENHANCER FACTOR 2"/>
    <property type="match status" value="1"/>
</dbReference>
<dbReference type="InterPro" id="IPR002100">
    <property type="entry name" value="TF_MADSbox"/>
</dbReference>
<feature type="coiled-coil region" evidence="6">
    <location>
        <begin position="117"/>
        <end position="144"/>
    </location>
</feature>
<evidence type="ECO:0000256" key="4">
    <source>
        <dbReference type="ARBA" id="ARBA00023163"/>
    </source>
</evidence>
<evidence type="ECO:0000256" key="2">
    <source>
        <dbReference type="ARBA" id="ARBA00023015"/>
    </source>
</evidence>
<keyword evidence="2" id="KW-0805">Transcription regulation</keyword>
<dbReference type="AlphaFoldDB" id="A0A396JBD2"/>
<dbReference type="Gene3D" id="3.40.1810.10">
    <property type="entry name" value="Transcription factor, MADS-box"/>
    <property type="match status" value="1"/>
</dbReference>
<keyword evidence="3" id="KW-0238">DNA-binding</keyword>
<feature type="domain" description="MADS-box" evidence="7">
    <location>
        <begin position="51"/>
        <end position="79"/>
    </location>
</feature>
<dbReference type="GO" id="GO:0003677">
    <property type="term" value="F:DNA binding"/>
    <property type="evidence" value="ECO:0007669"/>
    <property type="project" value="UniProtKB-KW"/>
</dbReference>
<dbReference type="SMART" id="SM00432">
    <property type="entry name" value="MADS"/>
    <property type="match status" value="1"/>
</dbReference>
<keyword evidence="5" id="KW-0539">Nucleus</keyword>
<organism evidence="8 9">
    <name type="scientific">Medicago truncatula</name>
    <name type="common">Barrel medic</name>
    <name type="synonym">Medicago tribuloides</name>
    <dbReference type="NCBI Taxonomy" id="3880"/>
    <lineage>
        <taxon>Eukaryota</taxon>
        <taxon>Viridiplantae</taxon>
        <taxon>Streptophyta</taxon>
        <taxon>Embryophyta</taxon>
        <taxon>Tracheophyta</taxon>
        <taxon>Spermatophyta</taxon>
        <taxon>Magnoliopsida</taxon>
        <taxon>eudicotyledons</taxon>
        <taxon>Gunneridae</taxon>
        <taxon>Pentapetalae</taxon>
        <taxon>rosids</taxon>
        <taxon>fabids</taxon>
        <taxon>Fabales</taxon>
        <taxon>Fabaceae</taxon>
        <taxon>Papilionoideae</taxon>
        <taxon>50 kb inversion clade</taxon>
        <taxon>NPAAA clade</taxon>
        <taxon>Hologalegina</taxon>
        <taxon>IRL clade</taxon>
        <taxon>Trifolieae</taxon>
        <taxon>Medicago</taxon>
    </lineage>
</organism>
<dbReference type="PROSITE" id="PS50066">
    <property type="entry name" value="MADS_BOX_2"/>
    <property type="match status" value="1"/>
</dbReference>
<dbReference type="GO" id="GO:0045893">
    <property type="term" value="P:positive regulation of DNA-templated transcription"/>
    <property type="evidence" value="ECO:0007669"/>
    <property type="project" value="UniProtKB-ARBA"/>
</dbReference>